<evidence type="ECO:0000313" key="3">
    <source>
        <dbReference type="Proteomes" id="UP001275932"/>
    </source>
</evidence>
<dbReference type="RefSeq" id="WP_370396337.1">
    <property type="nucleotide sequence ID" value="NZ_JALBUT010000001.1"/>
</dbReference>
<comment type="caution">
    <text evidence="2">The sequence shown here is derived from an EMBL/GenBank/DDBJ whole genome shotgun (WGS) entry which is preliminary data.</text>
</comment>
<feature type="signal peptide" evidence="1">
    <location>
        <begin position="1"/>
        <end position="19"/>
    </location>
</feature>
<dbReference type="EMBL" id="JALBUT010000001">
    <property type="protein sequence ID" value="MDX8414892.1"/>
    <property type="molecule type" value="Genomic_DNA"/>
</dbReference>
<dbReference type="Proteomes" id="UP001275932">
    <property type="component" value="Unassembled WGS sequence"/>
</dbReference>
<feature type="chain" id="PRO_5046000911" evidence="1">
    <location>
        <begin position="20"/>
        <end position="272"/>
    </location>
</feature>
<proteinExistence type="predicted"/>
<reference evidence="2 3" key="1">
    <citation type="submission" date="2022-03" db="EMBL/GenBank/DDBJ databases">
        <title>Novel taxa within the pig intestine.</title>
        <authorList>
            <person name="Wylensek D."/>
            <person name="Bishof K."/>
            <person name="Afrizal A."/>
            <person name="Clavel T."/>
        </authorList>
    </citation>
    <scope>NUCLEOTIDE SEQUENCE [LARGE SCALE GENOMIC DNA]</scope>
    <source>
        <strain evidence="2 3">CLA-KB-P66</strain>
    </source>
</reference>
<evidence type="ECO:0000256" key="1">
    <source>
        <dbReference type="SAM" id="SignalP"/>
    </source>
</evidence>
<protein>
    <submittedName>
        <fullName evidence="2">Uncharacterized protein</fullName>
    </submittedName>
</protein>
<keyword evidence="1" id="KW-0732">Signal</keyword>
<sequence length="272" mass="31137">MKKSLFIVFIMLCCVFSYASEYNFRLPVEGNVYLQEGADSYIVKILLKRTKTFSPAQNKQVDYSHSEVILNKALAAHLKVQKGYGVSYSGRKLLNTAQDGNSNAVFVYEIPKGQIAVQKLPEEFFGGENAPKIKSVRDMHLMGYFLRYKSDVIALINSYQDSLFDIIDKLDTNNVSFISLEFKKVYKEAAESFDEEKLKHKYNSDPKLMISDVKTLMNLSRDASKNFKTINAIFEKQCKIVAIPFSDSNEKEVMNLLKQVEELKKNLIEIKD</sequence>
<gene>
    <name evidence="2" type="ORF">MOX91_01655</name>
</gene>
<evidence type="ECO:0000313" key="2">
    <source>
        <dbReference type="EMBL" id="MDX8414892.1"/>
    </source>
</evidence>
<keyword evidence="3" id="KW-1185">Reference proteome</keyword>
<name>A0ABU4WEA5_9BACT</name>
<accession>A0ABU4WEA5</accession>
<organism evidence="2 3">
    <name type="scientific">Intestinicryptomonas porci</name>
    <dbReference type="NCBI Taxonomy" id="2926320"/>
    <lineage>
        <taxon>Bacteria</taxon>
        <taxon>Pseudomonadati</taxon>
        <taxon>Verrucomicrobiota</taxon>
        <taxon>Opitutia</taxon>
        <taxon>Opitutales</taxon>
        <taxon>Intestinicryptomonaceae</taxon>
        <taxon>Intestinicryptomonas</taxon>
    </lineage>
</organism>